<evidence type="ECO:0000313" key="1">
    <source>
        <dbReference type="EMBL" id="KFO29280.1"/>
    </source>
</evidence>
<dbReference type="AlphaFoldDB" id="A0A091DGA1"/>
<dbReference type="EMBL" id="KN122612">
    <property type="protein sequence ID" value="KFO29280.1"/>
    <property type="molecule type" value="Genomic_DNA"/>
</dbReference>
<name>A0A091DGA1_FUKDA</name>
<protein>
    <submittedName>
        <fullName evidence="1">Neuronal PAS domain-containing protein 3</fullName>
    </submittedName>
</protein>
<organism evidence="1 2">
    <name type="scientific">Fukomys damarensis</name>
    <name type="common">Damaraland mole rat</name>
    <name type="synonym">Cryptomys damarensis</name>
    <dbReference type="NCBI Taxonomy" id="885580"/>
    <lineage>
        <taxon>Eukaryota</taxon>
        <taxon>Metazoa</taxon>
        <taxon>Chordata</taxon>
        <taxon>Craniata</taxon>
        <taxon>Vertebrata</taxon>
        <taxon>Euteleostomi</taxon>
        <taxon>Mammalia</taxon>
        <taxon>Eutheria</taxon>
        <taxon>Euarchontoglires</taxon>
        <taxon>Glires</taxon>
        <taxon>Rodentia</taxon>
        <taxon>Hystricomorpha</taxon>
        <taxon>Bathyergidae</taxon>
        <taxon>Fukomys</taxon>
    </lineage>
</organism>
<dbReference type="Proteomes" id="UP000028990">
    <property type="component" value="Unassembled WGS sequence"/>
</dbReference>
<keyword evidence="2" id="KW-1185">Reference proteome</keyword>
<gene>
    <name evidence="1" type="ORF">H920_09318</name>
</gene>
<reference evidence="1 2" key="1">
    <citation type="submission" date="2013-11" db="EMBL/GenBank/DDBJ databases">
        <title>The Damaraland mole rat (Fukomys damarensis) genome and evolution of African mole rats.</title>
        <authorList>
            <person name="Gladyshev V.N."/>
            <person name="Fang X."/>
        </authorList>
    </citation>
    <scope>NUCLEOTIDE SEQUENCE [LARGE SCALE GENOMIC DNA]</scope>
    <source>
        <tissue evidence="1">Liver</tissue>
    </source>
</reference>
<accession>A0A091DGA1</accession>
<sequence length="153" mass="17042">MGRAGAAANGTPQNVQGITSYQQRVYSKDKSNTIVQIEHLCHVKHLCFSYSNKDMELLPLSQQLYSAHTDSTAEILNFVQNTVCLSDHLALQISGALLVSDSIDFSNPVLPPSPFRTFLIRTLKRRDGEEIPEDAKIQGLSLMRMSMEFVSDL</sequence>
<evidence type="ECO:0000313" key="2">
    <source>
        <dbReference type="Proteomes" id="UP000028990"/>
    </source>
</evidence>
<proteinExistence type="predicted"/>